<evidence type="ECO:0000256" key="2">
    <source>
        <dbReference type="ARBA" id="ARBA00022692"/>
    </source>
</evidence>
<dbReference type="AlphaFoldDB" id="A0A212LXC6"/>
<sequence>MLYVLLLGFAVSLDAFTAGAAYGLKSITVPLQSMAVIGVITALCTGAAMVFSYYLSSFLNTHVAVIAGSLLLISIGAWNIFCEYLTKRRFCQAAESSNNYLTFRLGRIVINIMADPETADMDNSRSINSSEAILLGLALGIDNFIATFAAALIKPLPLYTPAVMAFIQVALIAAGISAAARLASDDLKKRFPYIPGAILIILGLLRLV</sequence>
<dbReference type="InterPro" id="IPR003810">
    <property type="entry name" value="Mntp/YtaF"/>
</dbReference>
<dbReference type="InterPro" id="IPR014205">
    <property type="entry name" value="Spore_YtaF"/>
</dbReference>
<evidence type="ECO:0000256" key="4">
    <source>
        <dbReference type="ARBA" id="ARBA00023136"/>
    </source>
</evidence>
<evidence type="ECO:0000256" key="1">
    <source>
        <dbReference type="ARBA" id="ARBA00022475"/>
    </source>
</evidence>
<feature type="transmembrane region" description="Helical" evidence="5">
    <location>
        <begin position="132"/>
        <end position="153"/>
    </location>
</feature>
<dbReference type="NCBIfam" id="TIGR02840">
    <property type="entry name" value="spore_YtaF"/>
    <property type="match status" value="1"/>
</dbReference>
<gene>
    <name evidence="6" type="primary">ytaF</name>
    <name evidence="6" type="ORF">KL86SPO_50004</name>
</gene>
<dbReference type="EMBL" id="FMJE01000005">
    <property type="protein sequence ID" value="SCM82233.1"/>
    <property type="molecule type" value="Genomic_DNA"/>
</dbReference>
<evidence type="ECO:0000256" key="3">
    <source>
        <dbReference type="ARBA" id="ARBA00022989"/>
    </source>
</evidence>
<feature type="transmembrane region" description="Helical" evidence="5">
    <location>
        <begin position="6"/>
        <end position="24"/>
    </location>
</feature>
<organism evidence="6">
    <name type="scientific">uncultured Sporomusa sp</name>
    <dbReference type="NCBI Taxonomy" id="307249"/>
    <lineage>
        <taxon>Bacteria</taxon>
        <taxon>Bacillati</taxon>
        <taxon>Bacillota</taxon>
        <taxon>Negativicutes</taxon>
        <taxon>Selenomonadales</taxon>
        <taxon>Sporomusaceae</taxon>
        <taxon>Sporomusa</taxon>
        <taxon>environmental samples</taxon>
    </lineage>
</organism>
<feature type="transmembrane region" description="Helical" evidence="5">
    <location>
        <begin position="36"/>
        <end position="55"/>
    </location>
</feature>
<protein>
    <submittedName>
        <fullName evidence="6">Putative sporulation protein YtaF</fullName>
    </submittedName>
</protein>
<feature type="transmembrane region" description="Helical" evidence="5">
    <location>
        <begin position="159"/>
        <end position="179"/>
    </location>
</feature>
<proteinExistence type="predicted"/>
<feature type="transmembrane region" description="Helical" evidence="5">
    <location>
        <begin position="61"/>
        <end position="81"/>
    </location>
</feature>
<feature type="transmembrane region" description="Helical" evidence="5">
    <location>
        <begin position="191"/>
        <end position="207"/>
    </location>
</feature>
<dbReference type="Pfam" id="PF02659">
    <property type="entry name" value="Mntp"/>
    <property type="match status" value="2"/>
</dbReference>
<keyword evidence="3 5" id="KW-1133">Transmembrane helix</keyword>
<dbReference type="PANTHER" id="PTHR35529">
    <property type="entry name" value="MANGANESE EFFLUX PUMP MNTP-RELATED"/>
    <property type="match status" value="1"/>
</dbReference>
<dbReference type="RefSeq" id="WP_288184955.1">
    <property type="nucleotide sequence ID" value="NZ_LT608335.1"/>
</dbReference>
<keyword evidence="2 5" id="KW-0812">Transmembrane</keyword>
<reference evidence="6" key="1">
    <citation type="submission" date="2016-08" db="EMBL/GenBank/DDBJ databases">
        <authorList>
            <person name="Seilhamer J.J."/>
        </authorList>
    </citation>
    <scope>NUCLEOTIDE SEQUENCE</scope>
    <source>
        <strain evidence="6">86</strain>
    </source>
</reference>
<dbReference type="PANTHER" id="PTHR35529:SF2">
    <property type="entry name" value="SPORULATION PROTEIN YTAF-RELATED"/>
    <property type="match status" value="1"/>
</dbReference>
<keyword evidence="4 5" id="KW-0472">Membrane</keyword>
<evidence type="ECO:0000256" key="5">
    <source>
        <dbReference type="SAM" id="Phobius"/>
    </source>
</evidence>
<evidence type="ECO:0000313" key="6">
    <source>
        <dbReference type="EMBL" id="SCM82233.1"/>
    </source>
</evidence>
<keyword evidence="1" id="KW-1003">Cell membrane</keyword>
<accession>A0A212LXC6</accession>
<name>A0A212LXC6_9FIRM</name>